<keyword evidence="5" id="KW-1185">Reference proteome</keyword>
<dbReference type="CDD" id="cd11660">
    <property type="entry name" value="SANT_TRF"/>
    <property type="match status" value="1"/>
</dbReference>
<evidence type="ECO:0000259" key="3">
    <source>
        <dbReference type="PROSITE" id="PS51294"/>
    </source>
</evidence>
<dbReference type="Proteomes" id="UP000708148">
    <property type="component" value="Unassembled WGS sequence"/>
</dbReference>
<proteinExistence type="predicted"/>
<reference evidence="4" key="1">
    <citation type="submission" date="2020-12" db="EMBL/GenBank/DDBJ databases">
        <authorList>
            <person name="Iha C."/>
        </authorList>
    </citation>
    <scope>NUCLEOTIDE SEQUENCE</scope>
</reference>
<dbReference type="Gene3D" id="1.10.246.220">
    <property type="match status" value="1"/>
</dbReference>
<dbReference type="PANTHER" id="PTHR46993">
    <property type="entry name" value="MYB TRANSCRIPTION FACTOR"/>
    <property type="match status" value="1"/>
</dbReference>
<dbReference type="InterPro" id="IPR001005">
    <property type="entry name" value="SANT/Myb"/>
</dbReference>
<organism evidence="4 5">
    <name type="scientific">Ostreobium quekettii</name>
    <dbReference type="NCBI Taxonomy" id="121088"/>
    <lineage>
        <taxon>Eukaryota</taxon>
        <taxon>Viridiplantae</taxon>
        <taxon>Chlorophyta</taxon>
        <taxon>core chlorophytes</taxon>
        <taxon>Ulvophyceae</taxon>
        <taxon>TCBD clade</taxon>
        <taxon>Bryopsidales</taxon>
        <taxon>Ostreobineae</taxon>
        <taxon>Ostreobiaceae</taxon>
        <taxon>Ostreobium</taxon>
    </lineage>
</organism>
<gene>
    <name evidence="4" type="ORF">OSTQU699_LOCUS9397</name>
</gene>
<dbReference type="EMBL" id="CAJHUC010002606">
    <property type="protein sequence ID" value="CAD7704040.1"/>
    <property type="molecule type" value="Genomic_DNA"/>
</dbReference>
<feature type="compositionally biased region" description="Low complexity" evidence="1">
    <location>
        <begin position="291"/>
        <end position="302"/>
    </location>
</feature>
<dbReference type="AlphaFoldDB" id="A0A8S1J8J2"/>
<accession>A0A8S1J8J2</accession>
<feature type="domain" description="HTH myb-type" evidence="3">
    <location>
        <begin position="324"/>
        <end position="385"/>
    </location>
</feature>
<feature type="region of interest" description="Disordered" evidence="1">
    <location>
        <begin position="288"/>
        <end position="307"/>
    </location>
</feature>
<feature type="compositionally biased region" description="Polar residues" evidence="1">
    <location>
        <begin position="1"/>
        <end position="13"/>
    </location>
</feature>
<protein>
    <submittedName>
        <fullName evidence="4">Uncharacterized protein</fullName>
    </submittedName>
</protein>
<dbReference type="PROSITE" id="PS50090">
    <property type="entry name" value="MYB_LIKE"/>
    <property type="match status" value="1"/>
</dbReference>
<dbReference type="InterPro" id="IPR017930">
    <property type="entry name" value="Myb_dom"/>
</dbReference>
<feature type="compositionally biased region" description="Basic residues" evidence="1">
    <location>
        <begin position="14"/>
        <end position="23"/>
    </location>
</feature>
<dbReference type="InterPro" id="IPR009057">
    <property type="entry name" value="Homeodomain-like_sf"/>
</dbReference>
<dbReference type="OrthoDB" id="608866at2759"/>
<comment type="caution">
    <text evidence="4">The sequence shown here is derived from an EMBL/GenBank/DDBJ whole genome shotgun (WGS) entry which is preliminary data.</text>
</comment>
<evidence type="ECO:0000256" key="1">
    <source>
        <dbReference type="SAM" id="MobiDB-lite"/>
    </source>
</evidence>
<dbReference type="PROSITE" id="PS51294">
    <property type="entry name" value="HTH_MYB"/>
    <property type="match status" value="1"/>
</dbReference>
<sequence>MVSLFVQLQSSNPKRLRGTRWHKNAGANGDQDTQEEESRPSAASPAAPPSTSRKRKRAVPHIAVGTKNDDSLEGPHTRSMTGHRRRRPLCAEESTNENSAEDGMPEGSAERLCAPDSEEPEGDGTRKSTGDLSDGDAPTDHPSTPTKYMRRNASGHKGPAQLTTAAEAGKGRVVLETGADFNLCDDDAKMDVYLLTAATAQQCKVECHATPWGALHTFLPGPKRTSGDAAFHLVKADGSDASLVTLDNHKSLAGQGVKPGSRIVVHLLAADRDPAQEELEHRVDKNCAATSSDIPSPSSGDGQQQHQLPLATVGRAAGQLAQATGNRPRRAWTNEEVEALARGIDMYGGSRWSDIQASSSVLEDRTPMQLKDKWRNIQKVVNKEVYARTQQFHGELLNLLRRLCR</sequence>
<dbReference type="SUPFAM" id="SSF46689">
    <property type="entry name" value="Homeodomain-like"/>
    <property type="match status" value="1"/>
</dbReference>
<name>A0A8S1J8J2_9CHLO</name>
<feature type="region of interest" description="Disordered" evidence="1">
    <location>
        <begin position="1"/>
        <end position="165"/>
    </location>
</feature>
<dbReference type="SMART" id="SM00717">
    <property type="entry name" value="SANT"/>
    <property type="match status" value="1"/>
</dbReference>
<dbReference type="Pfam" id="PF00249">
    <property type="entry name" value="Myb_DNA-binding"/>
    <property type="match status" value="1"/>
</dbReference>
<evidence type="ECO:0000313" key="4">
    <source>
        <dbReference type="EMBL" id="CAD7704040.1"/>
    </source>
</evidence>
<evidence type="ECO:0000313" key="5">
    <source>
        <dbReference type="Proteomes" id="UP000708148"/>
    </source>
</evidence>
<evidence type="ECO:0000259" key="2">
    <source>
        <dbReference type="PROSITE" id="PS50090"/>
    </source>
</evidence>
<dbReference type="PANTHER" id="PTHR46993:SF7">
    <property type="entry name" value="MYB-LIKE HTH TRANSCRIPTIONAL REGULATOR FAMILY PROTEIN"/>
    <property type="match status" value="1"/>
</dbReference>
<feature type="compositionally biased region" description="Basic and acidic residues" evidence="1">
    <location>
        <begin position="67"/>
        <end position="76"/>
    </location>
</feature>
<feature type="domain" description="Myb-like" evidence="2">
    <location>
        <begin position="324"/>
        <end position="378"/>
    </location>
</feature>